<evidence type="ECO:0000256" key="3">
    <source>
        <dbReference type="ARBA" id="ARBA00004279"/>
    </source>
</evidence>
<evidence type="ECO:0000256" key="47">
    <source>
        <dbReference type="RuleBase" id="RU000461"/>
    </source>
</evidence>
<comment type="catalytic activity">
    <reaction evidence="28">
        <text>(24S)-hydroxycholesterol + reduced [NADPH--hemoprotein reductase] + O2 = 24S,25-dihydroxycholesterol + oxidized [NADPH--hemoprotein reductase] + H2O + H(+)</text>
        <dbReference type="Rhea" id="RHEA:46384"/>
        <dbReference type="Rhea" id="RHEA-COMP:11964"/>
        <dbReference type="Rhea" id="RHEA-COMP:11965"/>
        <dbReference type="ChEBI" id="CHEBI:15377"/>
        <dbReference type="ChEBI" id="CHEBI:15378"/>
        <dbReference type="ChEBI" id="CHEBI:15379"/>
        <dbReference type="ChEBI" id="CHEBI:34310"/>
        <dbReference type="ChEBI" id="CHEBI:57618"/>
        <dbReference type="ChEBI" id="CHEBI:58210"/>
        <dbReference type="ChEBI" id="CHEBI:86074"/>
    </reaction>
    <physiologicalReaction direction="left-to-right" evidence="28">
        <dbReference type="Rhea" id="RHEA:46385"/>
    </physiologicalReaction>
</comment>
<evidence type="ECO:0000256" key="5">
    <source>
        <dbReference type="ARBA" id="ARBA00005108"/>
    </source>
</evidence>
<keyword evidence="48" id="KW-0732">Signal</keyword>
<keyword evidence="20" id="KW-1207">Sterol metabolism</keyword>
<keyword evidence="17 47" id="KW-0503">Monooxygenase</keyword>
<evidence type="ECO:0000313" key="49">
    <source>
        <dbReference type="EMBL" id="KAI4535180.1"/>
    </source>
</evidence>
<dbReference type="Proteomes" id="UP001214576">
    <property type="component" value="Unassembled WGS sequence"/>
</dbReference>
<dbReference type="InterPro" id="IPR001128">
    <property type="entry name" value="Cyt_P450"/>
</dbReference>
<comment type="pathway">
    <text evidence="25">Steroid metabolism; cholesterol degradation.</text>
</comment>
<dbReference type="GO" id="GO:0098793">
    <property type="term" value="C:presynapse"/>
    <property type="evidence" value="ECO:0007669"/>
    <property type="project" value="UniProtKB-SubCell"/>
</dbReference>
<keyword evidence="8 46" id="KW-0349">Heme</keyword>
<evidence type="ECO:0000256" key="26">
    <source>
        <dbReference type="ARBA" id="ARBA00050139"/>
    </source>
</evidence>
<comment type="similarity">
    <text evidence="6 47">Belongs to the cytochrome P450 family.</text>
</comment>
<dbReference type="InterPro" id="IPR017972">
    <property type="entry name" value="Cyt_P450_CS"/>
</dbReference>
<proteinExistence type="inferred from homology"/>
<evidence type="ECO:0000256" key="42">
    <source>
        <dbReference type="ARBA" id="ARBA00068948"/>
    </source>
</evidence>
<comment type="catalytic activity">
    <reaction evidence="37">
        <text>7-dehydrocholesterol + reduced [NADPH--hemoprotein reductase] + O2 = cholesta-5,7-dien-3beta,24S-diol + oxidized [NADPH--hemoprotein reductase] + H2O + H(+)</text>
        <dbReference type="Rhea" id="RHEA:53244"/>
        <dbReference type="Rhea" id="RHEA-COMP:11964"/>
        <dbReference type="Rhea" id="RHEA-COMP:11965"/>
        <dbReference type="ChEBI" id="CHEBI:15377"/>
        <dbReference type="ChEBI" id="CHEBI:15378"/>
        <dbReference type="ChEBI" id="CHEBI:15379"/>
        <dbReference type="ChEBI" id="CHEBI:17759"/>
        <dbReference type="ChEBI" id="CHEBI:57618"/>
        <dbReference type="ChEBI" id="CHEBI:58210"/>
        <dbReference type="ChEBI" id="CHEBI:137061"/>
    </reaction>
    <physiologicalReaction direction="left-to-right" evidence="37">
        <dbReference type="Rhea" id="RHEA:53245"/>
    </physiologicalReaction>
</comment>
<evidence type="ECO:0000256" key="15">
    <source>
        <dbReference type="ARBA" id="ARBA00023004"/>
    </source>
</evidence>
<evidence type="ECO:0000256" key="17">
    <source>
        <dbReference type="ARBA" id="ARBA00023033"/>
    </source>
</evidence>
<dbReference type="CDD" id="cd20613">
    <property type="entry name" value="CYP46A1-like"/>
    <property type="match status" value="1"/>
</dbReference>
<evidence type="ECO:0000256" key="37">
    <source>
        <dbReference type="ARBA" id="ARBA00051817"/>
    </source>
</evidence>
<sequence length="533" mass="59922">MSPGLLMLLGSAVLVVFGLCCTFVHRARSRYEHIPGPPRPRIPHPLGSDPCLSTQWVSVKAPVTSTELGSWAGCQMPILRRELTCKQSGEGDPGGVGERRAKKYGPVVRVNVFHKTSVIVTSPESVKKFLMSTKYNKDSKMYHAIQTVFGERLFGQGLVSECDYERWHKQRRVMDLAFSRSSLVGLMGTFNEKAEQLVEILEAQADGQTPVSMQDMLTCATMDILAKAAFGIETSMLLGAQKPLSQKVKLILEGISASRNTLAKFMPGKWKQLRETRESVRFLRQVGKEWVQRRREALQRGEDVPADILTQILKAEEGAQDDEILLDNFVTFFIAGHETSANHLAFTVMELSRQPEILARLQAEVDEVIGSKRHLDCEDLGRLQYLSQVLKESLRLYPPAWGTFRLLEEETLIDGVRVPGNTPLLFSTYVMGRMDTYFEDPLTFNPDRFGPKAPKPKFTYFPFSLGPRSCIGQQFAQMEVKVVMAKLLQRLEFRLVPGQRFGLQEQATLKPLDPVLCTLQPRGWQPAPPPPPC</sequence>
<dbReference type="GO" id="GO:0006707">
    <property type="term" value="P:cholesterol catabolic process"/>
    <property type="evidence" value="ECO:0007669"/>
    <property type="project" value="InterPro"/>
</dbReference>
<evidence type="ECO:0000256" key="4">
    <source>
        <dbReference type="ARBA" id="ARBA00004389"/>
    </source>
</evidence>
<feature type="chain" id="PRO_5042112355" description="Cholesterol 24-hydroxylase" evidence="48">
    <location>
        <begin position="19"/>
        <end position="533"/>
    </location>
</feature>
<dbReference type="PRINTS" id="PR00385">
    <property type="entry name" value="P450"/>
</dbReference>
<evidence type="ECO:0000256" key="44">
    <source>
        <dbReference type="ARBA" id="ARBA00079170"/>
    </source>
</evidence>
<evidence type="ECO:0000256" key="34">
    <source>
        <dbReference type="ARBA" id="ARBA00051606"/>
    </source>
</evidence>
<dbReference type="PANTHER" id="PTHR24293:SF1">
    <property type="entry name" value="CHOLESTEROL 24-HYDROXYLASE"/>
    <property type="match status" value="1"/>
</dbReference>
<evidence type="ECO:0000256" key="38">
    <source>
        <dbReference type="ARBA" id="ARBA00052074"/>
    </source>
</evidence>
<comment type="catalytic activity">
    <reaction evidence="33">
        <text>4beta-hydroxycholesterol + reduced [NADPH--hemoprotein reductase] + O2 = 4beta,24S-dihydroxycholesterol + oxidized [NADPH--hemoprotein reductase] + H2O + H(+)</text>
        <dbReference type="Rhea" id="RHEA:46392"/>
        <dbReference type="Rhea" id="RHEA-COMP:11964"/>
        <dbReference type="Rhea" id="RHEA-COMP:11965"/>
        <dbReference type="ChEBI" id="CHEBI:15377"/>
        <dbReference type="ChEBI" id="CHEBI:15378"/>
        <dbReference type="ChEBI" id="CHEBI:15379"/>
        <dbReference type="ChEBI" id="CHEBI:57618"/>
        <dbReference type="ChEBI" id="CHEBI:58210"/>
        <dbReference type="ChEBI" id="CHEBI:85778"/>
        <dbReference type="ChEBI" id="CHEBI:86087"/>
    </reaction>
    <physiologicalReaction direction="left-to-right" evidence="33">
        <dbReference type="Rhea" id="RHEA:46393"/>
    </physiologicalReaction>
</comment>
<comment type="caution">
    <text evidence="49">The sequence shown here is derived from an EMBL/GenBank/DDBJ whole genome shotgun (WGS) entry which is preliminary data.</text>
</comment>
<evidence type="ECO:0000256" key="35">
    <source>
        <dbReference type="ARBA" id="ARBA00051748"/>
    </source>
</evidence>
<comment type="subcellular location">
    <subcellularLocation>
        <location evidence="3">Cell projection</location>
        <location evidence="3">Dendrite</location>
    </subcellularLocation>
    <subcellularLocation>
        <location evidence="4">Endoplasmic reticulum membrane</location>
        <topology evidence="4">Single-pass membrane protein</topology>
    </subcellularLocation>
    <subcellularLocation>
        <location evidence="2">Microsome membrane</location>
        <topology evidence="2">Single-pass membrane protein</topology>
    </subcellularLocation>
    <subcellularLocation>
        <location evidence="24">Postsynapse</location>
    </subcellularLocation>
    <subcellularLocation>
        <location evidence="23">Presynapse</location>
    </subcellularLocation>
</comment>
<dbReference type="GO" id="GO:0020037">
    <property type="term" value="F:heme binding"/>
    <property type="evidence" value="ECO:0007669"/>
    <property type="project" value="InterPro"/>
</dbReference>
<keyword evidence="13" id="KW-1133">Transmembrane helix</keyword>
<dbReference type="GO" id="GO:0098794">
    <property type="term" value="C:postsynapse"/>
    <property type="evidence" value="ECO:0007669"/>
    <property type="project" value="UniProtKB-SubCell"/>
</dbReference>
<dbReference type="PRINTS" id="PR00463">
    <property type="entry name" value="EP450I"/>
</dbReference>
<dbReference type="InterPro" id="IPR036396">
    <property type="entry name" value="Cyt_P450_sf"/>
</dbReference>
<dbReference type="InterPro" id="IPR002401">
    <property type="entry name" value="Cyt_P450_E_grp-I"/>
</dbReference>
<comment type="catalytic activity">
    <reaction evidence="31">
        <text>testosterone + reduced [NADPH--hemoprotein reductase] + O2 = 16beta,17beta-dihydroxyandrost-4-en-3-one + oxidized [NADPH--hemoprotein reductase] + H2O + H(+)</text>
        <dbReference type="Rhea" id="RHEA:46304"/>
        <dbReference type="Rhea" id="RHEA-COMP:11964"/>
        <dbReference type="Rhea" id="RHEA-COMP:11965"/>
        <dbReference type="ChEBI" id="CHEBI:15377"/>
        <dbReference type="ChEBI" id="CHEBI:15378"/>
        <dbReference type="ChEBI" id="CHEBI:15379"/>
        <dbReference type="ChEBI" id="CHEBI:17347"/>
        <dbReference type="ChEBI" id="CHEBI:57618"/>
        <dbReference type="ChEBI" id="CHEBI:58210"/>
        <dbReference type="ChEBI" id="CHEBI:83027"/>
    </reaction>
    <physiologicalReaction direction="left-to-right" evidence="31">
        <dbReference type="Rhea" id="RHEA:46305"/>
    </physiologicalReaction>
</comment>
<evidence type="ECO:0000256" key="40">
    <source>
        <dbReference type="ARBA" id="ARBA00054645"/>
    </source>
</evidence>
<feature type="signal peptide" evidence="48">
    <location>
        <begin position="1"/>
        <end position="18"/>
    </location>
</feature>
<dbReference type="PROSITE" id="PS00086">
    <property type="entry name" value="CYTOCHROME_P450"/>
    <property type="match status" value="1"/>
</dbReference>
<evidence type="ECO:0000256" key="30">
    <source>
        <dbReference type="ARBA" id="ARBA00050991"/>
    </source>
</evidence>
<evidence type="ECO:0000256" key="9">
    <source>
        <dbReference type="ARBA" id="ARBA00022692"/>
    </source>
</evidence>
<keyword evidence="9" id="KW-0812">Transmembrane</keyword>
<evidence type="ECO:0000256" key="11">
    <source>
        <dbReference type="ARBA" id="ARBA00022824"/>
    </source>
</evidence>
<organism evidence="49 50">
    <name type="scientific">Ovis ammon polii</name>
    <dbReference type="NCBI Taxonomy" id="230172"/>
    <lineage>
        <taxon>Eukaryota</taxon>
        <taxon>Metazoa</taxon>
        <taxon>Chordata</taxon>
        <taxon>Craniata</taxon>
        <taxon>Vertebrata</taxon>
        <taxon>Euteleostomi</taxon>
        <taxon>Mammalia</taxon>
        <taxon>Eutheria</taxon>
        <taxon>Laurasiatheria</taxon>
        <taxon>Artiodactyla</taxon>
        <taxon>Ruminantia</taxon>
        <taxon>Pecora</taxon>
        <taxon>Bovidae</taxon>
        <taxon>Caprinae</taxon>
        <taxon>Ovis</taxon>
    </lineage>
</organism>
<evidence type="ECO:0000256" key="33">
    <source>
        <dbReference type="ARBA" id="ARBA00051527"/>
    </source>
</evidence>
<evidence type="ECO:0000256" key="8">
    <source>
        <dbReference type="ARBA" id="ARBA00022617"/>
    </source>
</evidence>
<evidence type="ECO:0000256" key="46">
    <source>
        <dbReference type="PIRSR" id="PIRSR602401-1"/>
    </source>
</evidence>
<evidence type="ECO:0000256" key="19">
    <source>
        <dbReference type="ARBA" id="ARBA00023136"/>
    </source>
</evidence>
<evidence type="ECO:0000256" key="39">
    <source>
        <dbReference type="ARBA" id="ARBA00052870"/>
    </source>
</evidence>
<evidence type="ECO:0000256" key="10">
    <source>
        <dbReference type="ARBA" id="ARBA00022723"/>
    </source>
</evidence>
<comment type="cofactor">
    <cofactor evidence="1 46">
        <name>heme</name>
        <dbReference type="ChEBI" id="CHEBI:30413"/>
    </cofactor>
</comment>
<keyword evidence="7" id="KW-0153">Cholesterol metabolism</keyword>
<keyword evidence="10 46" id="KW-0479">Metal-binding</keyword>
<evidence type="ECO:0000256" key="23">
    <source>
        <dbReference type="ARBA" id="ARBA00034106"/>
    </source>
</evidence>
<dbReference type="Pfam" id="PF00067">
    <property type="entry name" value="p450"/>
    <property type="match status" value="1"/>
</dbReference>
<dbReference type="InterPro" id="IPR039983">
    <property type="entry name" value="CYP46A1"/>
</dbReference>
<evidence type="ECO:0000256" key="24">
    <source>
        <dbReference type="ARBA" id="ARBA00034110"/>
    </source>
</evidence>
<evidence type="ECO:0000256" key="29">
    <source>
        <dbReference type="ARBA" id="ARBA00050696"/>
    </source>
</evidence>
<dbReference type="EMBL" id="JAKZEL010000018">
    <property type="protein sequence ID" value="KAI4535180.1"/>
    <property type="molecule type" value="Genomic_DNA"/>
</dbReference>
<keyword evidence="14 47" id="KW-0560">Oxidoreductase</keyword>
<reference evidence="49" key="1">
    <citation type="submission" date="2022-03" db="EMBL/GenBank/DDBJ databases">
        <title>Genomic analyses of argali, domestic sheep and their hybrids provide insights into chromosomal evolution, heterosis and genetic basis of agronomic traits.</title>
        <authorList>
            <person name="Li M."/>
        </authorList>
    </citation>
    <scope>NUCLEOTIDE SEQUENCE</scope>
    <source>
        <strain evidence="49">CAU-MHL-2022a</strain>
        <tissue evidence="49">Skin</tissue>
    </source>
</reference>
<protein>
    <recommendedName>
        <fullName evidence="42">Cholesterol 24-hydroxylase</fullName>
        <ecNumber evidence="41">1.14.14.25</ecNumber>
    </recommendedName>
    <alternativeName>
        <fullName evidence="44">Cholesterol 24-monooxygenase</fullName>
    </alternativeName>
    <alternativeName>
        <fullName evidence="43">Cholesterol 24S-hydroxylase</fullName>
    </alternativeName>
    <alternativeName>
        <fullName evidence="45">Cytochrome P450 46A1</fullName>
    </alternativeName>
</protein>
<evidence type="ECO:0000256" key="28">
    <source>
        <dbReference type="ARBA" id="ARBA00050430"/>
    </source>
</evidence>
<evidence type="ECO:0000256" key="45">
    <source>
        <dbReference type="ARBA" id="ARBA00080170"/>
    </source>
</evidence>
<keyword evidence="22" id="KW-0966">Cell projection</keyword>
<evidence type="ECO:0000256" key="6">
    <source>
        <dbReference type="ARBA" id="ARBA00010617"/>
    </source>
</evidence>
<evidence type="ECO:0000256" key="27">
    <source>
        <dbReference type="ARBA" id="ARBA00050344"/>
    </source>
</evidence>
<dbReference type="FunFam" id="1.10.630.10:FF:000031">
    <property type="entry name" value="cholesterol 24-hydroxylase isoform X2"/>
    <property type="match status" value="1"/>
</dbReference>
<evidence type="ECO:0000256" key="2">
    <source>
        <dbReference type="ARBA" id="ARBA00004111"/>
    </source>
</evidence>
<evidence type="ECO:0000256" key="14">
    <source>
        <dbReference type="ARBA" id="ARBA00023002"/>
    </source>
</evidence>
<keyword evidence="18" id="KW-0443">Lipid metabolism</keyword>
<evidence type="ECO:0000256" key="22">
    <source>
        <dbReference type="ARBA" id="ARBA00023273"/>
    </source>
</evidence>
<evidence type="ECO:0000256" key="7">
    <source>
        <dbReference type="ARBA" id="ARBA00022548"/>
    </source>
</evidence>
<accession>A0AAD4Y2F5</accession>
<dbReference type="Gene3D" id="1.10.630.10">
    <property type="entry name" value="Cytochrome P450"/>
    <property type="match status" value="1"/>
</dbReference>
<evidence type="ECO:0000256" key="43">
    <source>
        <dbReference type="ARBA" id="ARBA00077287"/>
    </source>
</evidence>
<evidence type="ECO:0000256" key="13">
    <source>
        <dbReference type="ARBA" id="ARBA00022989"/>
    </source>
</evidence>
<dbReference type="GO" id="GO:0033781">
    <property type="term" value="F:cholesterol 24-hydroxylase activity"/>
    <property type="evidence" value="ECO:0007669"/>
    <property type="project" value="UniProtKB-EC"/>
</dbReference>
<evidence type="ECO:0000256" key="36">
    <source>
        <dbReference type="ARBA" id="ARBA00051763"/>
    </source>
</evidence>
<gene>
    <name evidence="49" type="ORF">MG293_014406</name>
</gene>
<comment type="catalytic activity">
    <reaction evidence="34">
        <text>7alpha-hydroxycholesterol + reduced [NADPH--hemoprotein reductase] + O2 = (24S)-7alpha-dihydroxycholesterol + oxidized [NADPH--hemoprotein reductase] + H2O + H(+)</text>
        <dbReference type="Rhea" id="RHEA:46380"/>
        <dbReference type="Rhea" id="RHEA-COMP:11964"/>
        <dbReference type="Rhea" id="RHEA-COMP:11965"/>
        <dbReference type="ChEBI" id="CHEBI:15377"/>
        <dbReference type="ChEBI" id="CHEBI:15378"/>
        <dbReference type="ChEBI" id="CHEBI:15379"/>
        <dbReference type="ChEBI" id="CHEBI:17500"/>
        <dbReference type="ChEBI" id="CHEBI:37640"/>
        <dbReference type="ChEBI" id="CHEBI:57618"/>
        <dbReference type="ChEBI" id="CHEBI:58210"/>
    </reaction>
    <physiologicalReaction direction="left-to-right" evidence="34">
        <dbReference type="Rhea" id="RHEA:46381"/>
    </physiologicalReaction>
</comment>
<keyword evidence="15 46" id="KW-0408">Iron</keyword>
<evidence type="ECO:0000256" key="18">
    <source>
        <dbReference type="ARBA" id="ARBA00023098"/>
    </source>
</evidence>
<keyword evidence="16" id="KW-0770">Synapse</keyword>
<name>A0AAD4Y2F5_OVIAM</name>
<evidence type="ECO:0000256" key="1">
    <source>
        <dbReference type="ARBA" id="ARBA00001971"/>
    </source>
</evidence>
<comment type="catalytic activity">
    <reaction evidence="39">
        <text>desmosterol + reduced [NADPH--hemoprotein reductase] + O2 = (24S)-25-epoxycholesterol + oxidized [NADPH--hemoprotein reductase] + H2O + H(+)</text>
        <dbReference type="Rhea" id="RHEA:53232"/>
        <dbReference type="Rhea" id="RHEA-COMP:11964"/>
        <dbReference type="Rhea" id="RHEA-COMP:11965"/>
        <dbReference type="ChEBI" id="CHEBI:15377"/>
        <dbReference type="ChEBI" id="CHEBI:15378"/>
        <dbReference type="ChEBI" id="CHEBI:15379"/>
        <dbReference type="ChEBI" id="CHEBI:17737"/>
        <dbReference type="ChEBI" id="CHEBI:41633"/>
        <dbReference type="ChEBI" id="CHEBI:57618"/>
        <dbReference type="ChEBI" id="CHEBI:58210"/>
    </reaction>
    <physiologicalReaction direction="left-to-right" evidence="39">
        <dbReference type="Rhea" id="RHEA:53233"/>
    </physiologicalReaction>
</comment>
<evidence type="ECO:0000256" key="12">
    <source>
        <dbReference type="ARBA" id="ARBA00022848"/>
    </source>
</evidence>
<dbReference type="GO" id="GO:0005506">
    <property type="term" value="F:iron ion binding"/>
    <property type="evidence" value="ECO:0007669"/>
    <property type="project" value="InterPro"/>
</dbReference>
<comment type="catalytic activity">
    <reaction evidence="30">
        <text>cholesterol + reduced [NADPH--hemoprotein reductase] + O2 = (24S)-hydroxycholesterol + oxidized [NADPH--hemoprotein reductase] + H2O + H(+)</text>
        <dbReference type="Rhea" id="RHEA:22716"/>
        <dbReference type="Rhea" id="RHEA-COMP:11964"/>
        <dbReference type="Rhea" id="RHEA-COMP:11965"/>
        <dbReference type="ChEBI" id="CHEBI:15377"/>
        <dbReference type="ChEBI" id="CHEBI:15378"/>
        <dbReference type="ChEBI" id="CHEBI:15379"/>
        <dbReference type="ChEBI" id="CHEBI:16113"/>
        <dbReference type="ChEBI" id="CHEBI:34310"/>
        <dbReference type="ChEBI" id="CHEBI:57618"/>
        <dbReference type="ChEBI" id="CHEBI:58210"/>
        <dbReference type="EC" id="1.14.14.25"/>
    </reaction>
    <physiologicalReaction direction="left-to-right" evidence="30">
        <dbReference type="Rhea" id="RHEA:22717"/>
    </physiologicalReaction>
</comment>
<evidence type="ECO:0000256" key="31">
    <source>
        <dbReference type="ARBA" id="ARBA00051188"/>
    </source>
</evidence>
<keyword evidence="19" id="KW-0472">Membrane</keyword>
<dbReference type="GO" id="GO:0005789">
    <property type="term" value="C:endoplasmic reticulum membrane"/>
    <property type="evidence" value="ECO:0007669"/>
    <property type="project" value="UniProtKB-SubCell"/>
</dbReference>
<evidence type="ECO:0000256" key="25">
    <source>
        <dbReference type="ARBA" id="ARBA00049645"/>
    </source>
</evidence>
<comment type="catalytic activity">
    <reaction evidence="36">
        <text>(24S)-hydroxycholesterol + reduced [NADPH--hemoprotein reductase] + O2 = (24S,25R)-24,26-dihydroxycholesterol + oxidized [NADPH--hemoprotein reductase] + H2O + H(+)</text>
        <dbReference type="Rhea" id="RHEA:46388"/>
        <dbReference type="Rhea" id="RHEA-COMP:11964"/>
        <dbReference type="Rhea" id="RHEA-COMP:11965"/>
        <dbReference type="ChEBI" id="CHEBI:15377"/>
        <dbReference type="ChEBI" id="CHEBI:15378"/>
        <dbReference type="ChEBI" id="CHEBI:15379"/>
        <dbReference type="ChEBI" id="CHEBI:34310"/>
        <dbReference type="ChEBI" id="CHEBI:57618"/>
        <dbReference type="ChEBI" id="CHEBI:58210"/>
        <dbReference type="ChEBI" id="CHEBI:86165"/>
    </reaction>
    <physiologicalReaction direction="left-to-right" evidence="36">
        <dbReference type="Rhea" id="RHEA:46389"/>
    </physiologicalReaction>
</comment>
<keyword evidence="12" id="KW-0492">Microsome</keyword>
<evidence type="ECO:0000256" key="48">
    <source>
        <dbReference type="SAM" id="SignalP"/>
    </source>
</evidence>
<comment type="catalytic activity">
    <reaction evidence="35">
        <text>cholestanol + reduced [NADPH--hemoprotein reductase] + O2 = (24S)-hydroxycholestanol + oxidized [NADPH--hemoprotein reductase] + H2O + H(+)</text>
        <dbReference type="Rhea" id="RHEA:53808"/>
        <dbReference type="Rhea" id="RHEA-COMP:11964"/>
        <dbReference type="Rhea" id="RHEA-COMP:11965"/>
        <dbReference type="ChEBI" id="CHEBI:15377"/>
        <dbReference type="ChEBI" id="CHEBI:15378"/>
        <dbReference type="ChEBI" id="CHEBI:15379"/>
        <dbReference type="ChEBI" id="CHEBI:57618"/>
        <dbReference type="ChEBI" id="CHEBI:58210"/>
        <dbReference type="ChEBI" id="CHEBI:86570"/>
        <dbReference type="ChEBI" id="CHEBI:137687"/>
    </reaction>
    <physiologicalReaction direction="left-to-right" evidence="35">
        <dbReference type="Rhea" id="RHEA:53809"/>
    </physiologicalReaction>
</comment>
<dbReference type="PANTHER" id="PTHR24293">
    <property type="entry name" value="CYTOCHROME P450 FAMILY 46 SUBFAMILY A"/>
    <property type="match status" value="1"/>
</dbReference>
<keyword evidence="50" id="KW-1185">Reference proteome</keyword>
<evidence type="ECO:0000256" key="41">
    <source>
        <dbReference type="ARBA" id="ARBA00066440"/>
    </source>
</evidence>
<evidence type="ECO:0000256" key="32">
    <source>
        <dbReference type="ARBA" id="ARBA00051503"/>
    </source>
</evidence>
<dbReference type="EC" id="1.14.14.25" evidence="41"/>
<evidence type="ECO:0000256" key="21">
    <source>
        <dbReference type="ARBA" id="ARBA00023221"/>
    </source>
</evidence>
<evidence type="ECO:0000256" key="16">
    <source>
        <dbReference type="ARBA" id="ARBA00023018"/>
    </source>
</evidence>
<keyword evidence="11" id="KW-0256">Endoplasmic reticulum</keyword>
<comment type="function">
    <text evidence="40">P450 monooxygenase that plays a major role in cholesterol homeostasis in the brain. Primarily catalyzes the hydroxylation (with S stereochemistry) at C-24 of cholesterol side chain, triggering cholesterol diffusion out of neurons and its further degradation. By promoting constant cholesterol elimination in neurons, may activate the mevalonate pathway and coordinate the synthesis of new cholesterol and nonsterol isoprenoids involved in synaptic activity and learning. Further hydroxylates cholesterol derivatives and hormone steroids on both the ring and side chain of these molecules, converting them into active oxysterols involved in lipid signaling and biosynthesis. Acts as an epoxidase converting cholesta-5,24-dien-3beta-ol/desmosterol into (24S),25-epoxycholesterol, an abundant lipid ligand of nuclear NR1H2 and NR1H3 receptors shown to promote neurogenesis in developing brain. May also catalyze the oxidative metabolism of xenobiotics, such as clotrimazole.</text>
</comment>
<comment type="catalytic activity">
    <reaction evidence="26">
        <text>desmosterol + reduced [NADPH--hemoprotein reductase] + O2 = (24Z),26-hydroxydesmosterol + oxidized [NADPH--hemoprotein reductase] + H2O + H(+)</text>
        <dbReference type="Rhea" id="RHEA:53236"/>
        <dbReference type="Rhea" id="RHEA-COMP:11964"/>
        <dbReference type="Rhea" id="RHEA-COMP:11965"/>
        <dbReference type="ChEBI" id="CHEBI:15377"/>
        <dbReference type="ChEBI" id="CHEBI:15378"/>
        <dbReference type="ChEBI" id="CHEBI:15379"/>
        <dbReference type="ChEBI" id="CHEBI:17737"/>
        <dbReference type="ChEBI" id="CHEBI:57618"/>
        <dbReference type="ChEBI" id="CHEBI:58210"/>
        <dbReference type="ChEBI" id="CHEBI:137053"/>
    </reaction>
    <physiologicalReaction direction="left-to-right" evidence="26">
        <dbReference type="Rhea" id="RHEA:53237"/>
    </physiologicalReaction>
</comment>
<evidence type="ECO:0000256" key="20">
    <source>
        <dbReference type="ARBA" id="ARBA00023166"/>
    </source>
</evidence>
<comment type="catalytic activity">
    <reaction evidence="27">
        <text>testosterone + reduced [NADPH--hemoprotein reductase] + O2 = 2-hydroxytestosterone + oxidized [NADPH--hemoprotein reductase] + H2O + H(+)</text>
        <dbReference type="Rhea" id="RHEA:46300"/>
        <dbReference type="Rhea" id="RHEA-COMP:11964"/>
        <dbReference type="Rhea" id="RHEA-COMP:11965"/>
        <dbReference type="ChEBI" id="CHEBI:15377"/>
        <dbReference type="ChEBI" id="CHEBI:15378"/>
        <dbReference type="ChEBI" id="CHEBI:15379"/>
        <dbReference type="ChEBI" id="CHEBI:17347"/>
        <dbReference type="ChEBI" id="CHEBI:57618"/>
        <dbReference type="ChEBI" id="CHEBI:58210"/>
        <dbReference type="ChEBI" id="CHEBI:86013"/>
    </reaction>
    <physiologicalReaction direction="left-to-right" evidence="27">
        <dbReference type="Rhea" id="RHEA:46301"/>
    </physiologicalReaction>
</comment>
<comment type="catalytic activity">
    <reaction evidence="32">
        <text>testosterone + reduced [NADPH--hemoprotein reductase] + O2 = 6beta,17beta-dihydroxyandrost-4-en-3-one + oxidized [NADPH--hemoprotein reductase] + H2O + H(+)</text>
        <dbReference type="Rhea" id="RHEA:46296"/>
        <dbReference type="Rhea" id="RHEA-COMP:11964"/>
        <dbReference type="Rhea" id="RHEA-COMP:11965"/>
        <dbReference type="ChEBI" id="CHEBI:15377"/>
        <dbReference type="ChEBI" id="CHEBI:15378"/>
        <dbReference type="ChEBI" id="CHEBI:15379"/>
        <dbReference type="ChEBI" id="CHEBI:17347"/>
        <dbReference type="ChEBI" id="CHEBI:34477"/>
        <dbReference type="ChEBI" id="CHEBI:57618"/>
        <dbReference type="ChEBI" id="CHEBI:58210"/>
    </reaction>
    <physiologicalReaction direction="left-to-right" evidence="32">
        <dbReference type="Rhea" id="RHEA:46297"/>
    </physiologicalReaction>
</comment>
<dbReference type="GO" id="GO:0030425">
    <property type="term" value="C:dendrite"/>
    <property type="evidence" value="ECO:0007669"/>
    <property type="project" value="UniProtKB-SubCell"/>
</dbReference>
<evidence type="ECO:0000313" key="50">
    <source>
        <dbReference type="Proteomes" id="UP001214576"/>
    </source>
</evidence>
<comment type="catalytic activity">
    <reaction evidence="29">
        <text>7-dehydrocholesterol + reduced [NADPH--hemoprotein reductase] + O2 = cholesta-5,7-dien-3beta,25-diol + oxidized [NADPH--hemoprotein reductase] + H2O + H(+)</text>
        <dbReference type="Rhea" id="RHEA:53240"/>
        <dbReference type="Rhea" id="RHEA-COMP:11964"/>
        <dbReference type="Rhea" id="RHEA-COMP:11965"/>
        <dbReference type="ChEBI" id="CHEBI:15377"/>
        <dbReference type="ChEBI" id="CHEBI:15378"/>
        <dbReference type="ChEBI" id="CHEBI:15379"/>
        <dbReference type="ChEBI" id="CHEBI:17759"/>
        <dbReference type="ChEBI" id="CHEBI:57618"/>
        <dbReference type="ChEBI" id="CHEBI:58210"/>
        <dbReference type="ChEBI" id="CHEBI:137057"/>
    </reaction>
    <physiologicalReaction direction="left-to-right" evidence="29">
        <dbReference type="Rhea" id="RHEA:53241"/>
    </physiologicalReaction>
</comment>
<dbReference type="AlphaFoldDB" id="A0AAD4Y2F5"/>
<comment type="pathway">
    <text evidence="5">Lipid metabolism; C21-steroid hormone metabolism.</text>
</comment>
<comment type="catalytic activity">
    <reaction evidence="38">
        <text>progesterone + reduced [NADPH--hemoprotein reductase] + O2 = 17alpha-hydroxyprogesterone + oxidized [NADPH--hemoprotein reductase] + H2O + H(+)</text>
        <dbReference type="Rhea" id="RHEA:46308"/>
        <dbReference type="Rhea" id="RHEA-COMP:11964"/>
        <dbReference type="Rhea" id="RHEA-COMP:11965"/>
        <dbReference type="ChEBI" id="CHEBI:15377"/>
        <dbReference type="ChEBI" id="CHEBI:15378"/>
        <dbReference type="ChEBI" id="CHEBI:15379"/>
        <dbReference type="ChEBI" id="CHEBI:17026"/>
        <dbReference type="ChEBI" id="CHEBI:17252"/>
        <dbReference type="ChEBI" id="CHEBI:57618"/>
        <dbReference type="ChEBI" id="CHEBI:58210"/>
    </reaction>
    <physiologicalReaction direction="left-to-right" evidence="38">
        <dbReference type="Rhea" id="RHEA:46309"/>
    </physiologicalReaction>
</comment>
<keyword evidence="21" id="KW-0753">Steroid metabolism</keyword>
<dbReference type="SUPFAM" id="SSF48264">
    <property type="entry name" value="Cytochrome P450"/>
    <property type="match status" value="1"/>
</dbReference>
<feature type="binding site" description="axial binding residue" evidence="46">
    <location>
        <position position="470"/>
    </location>
    <ligand>
        <name>heme</name>
        <dbReference type="ChEBI" id="CHEBI:30413"/>
    </ligand>
    <ligandPart>
        <name>Fe</name>
        <dbReference type="ChEBI" id="CHEBI:18248"/>
    </ligandPart>
</feature>